<organism evidence="2 3">
    <name type="scientific">Candidatus Marithioploca araucensis</name>
    <dbReference type="NCBI Taxonomy" id="70273"/>
    <lineage>
        <taxon>Bacteria</taxon>
        <taxon>Pseudomonadati</taxon>
        <taxon>Pseudomonadota</taxon>
        <taxon>Gammaproteobacteria</taxon>
        <taxon>Thiotrichales</taxon>
        <taxon>Thiotrichaceae</taxon>
        <taxon>Candidatus Marithioploca</taxon>
    </lineage>
</organism>
<name>A0ABT7VU84_9GAMM</name>
<feature type="non-terminal residue" evidence="2">
    <location>
        <position position="481"/>
    </location>
</feature>
<feature type="domain" description="Pyruvate phosphate dikinase AMP/ATP-binding" evidence="1">
    <location>
        <begin position="19"/>
        <end position="319"/>
    </location>
</feature>
<dbReference type="InterPro" id="IPR051549">
    <property type="entry name" value="PEP_Utilizing_Enz"/>
</dbReference>
<dbReference type="EMBL" id="JAUCGM010000454">
    <property type="protein sequence ID" value="MDM8563108.1"/>
    <property type="molecule type" value="Genomic_DNA"/>
</dbReference>
<gene>
    <name evidence="2" type="ORF">QUF54_07125</name>
</gene>
<dbReference type="Gene3D" id="3.30.470.20">
    <property type="entry name" value="ATP-grasp fold, B domain"/>
    <property type="match status" value="1"/>
</dbReference>
<evidence type="ECO:0000259" key="1">
    <source>
        <dbReference type="Pfam" id="PF01326"/>
    </source>
</evidence>
<reference evidence="2" key="1">
    <citation type="submission" date="2023-06" db="EMBL/GenBank/DDBJ databases">
        <title>Uncultivated large filamentous bacteria from sulfidic sediments reveal new species and different genomic features in energy metabolism and defense.</title>
        <authorList>
            <person name="Fonseca A."/>
        </authorList>
    </citation>
    <scope>NUCLEOTIDE SEQUENCE</scope>
    <source>
        <strain evidence="2">HSG4</strain>
    </source>
</reference>
<dbReference type="InterPro" id="IPR013815">
    <property type="entry name" value="ATP_grasp_subdomain_1"/>
</dbReference>
<dbReference type="Proteomes" id="UP001171945">
    <property type="component" value="Unassembled WGS sequence"/>
</dbReference>
<dbReference type="SUPFAM" id="SSF56059">
    <property type="entry name" value="Glutathione synthetase ATP-binding domain-like"/>
    <property type="match status" value="1"/>
</dbReference>
<dbReference type="Pfam" id="PF01326">
    <property type="entry name" value="PPDK_N"/>
    <property type="match status" value="1"/>
</dbReference>
<keyword evidence="3" id="KW-1185">Reference proteome</keyword>
<dbReference type="Gene3D" id="3.30.1490.20">
    <property type="entry name" value="ATP-grasp fold, A domain"/>
    <property type="match status" value="1"/>
</dbReference>
<accession>A0ABT7VU84</accession>
<protein>
    <submittedName>
        <fullName evidence="2">PEP/pyruvate-binding domain-containing protein</fullName>
    </submittedName>
</protein>
<sequence length="481" mass="54394">MTKQYILSSKEASLYNQAMLGGKAYNLAWLSRYQFQVPDWFVLTTEAFDLQVQSDKTEPWIQAQLAGLNQDNQQRKARSIRKRITQNELHADLIKALEEKLATIEDWQTEYFAVRSSVVGEDAEGASFAGQMDSFLFQKGLSAIADSVLKVFASAFNERALAYRLNKGMTLTNSRVAVIIQKMVAGQVSGVMFTAHPVTGSYKHVLISACYGAGEGIVSGVCNTDEYTISLENQTVKKQIGEKDIQLVLDTQAGKGVIQTNVKEQLRNQSCLKEEEIKALVQLGEQIAAEKCAPQDIEWTLKNGNFYILQTRPITSLPAPAKPIGETVVWDNSNIQESYSGVTTPLTFSFASRGYALVYAQTMRILGLSDKVIKEYQQTLDNLLGLIKGRVYYNINNWYRGLSLLPSFKTNKADMEKMMGLQDSVDFVQDRKLTFWEKVKKLPNNLKAVFNLLTRFRKIDHLVAEFQAMFQREYKRIDRQK</sequence>
<dbReference type="PANTHER" id="PTHR43615">
    <property type="entry name" value="PHOSPHOENOLPYRUVATE SYNTHASE-RELATED"/>
    <property type="match status" value="1"/>
</dbReference>
<dbReference type="PANTHER" id="PTHR43615:SF1">
    <property type="entry name" value="PPDK_N DOMAIN-CONTAINING PROTEIN"/>
    <property type="match status" value="1"/>
</dbReference>
<proteinExistence type="predicted"/>
<evidence type="ECO:0000313" key="3">
    <source>
        <dbReference type="Proteomes" id="UP001171945"/>
    </source>
</evidence>
<evidence type="ECO:0000313" key="2">
    <source>
        <dbReference type="EMBL" id="MDM8563108.1"/>
    </source>
</evidence>
<dbReference type="InterPro" id="IPR002192">
    <property type="entry name" value="PPDK_AMP/ATP-bd"/>
</dbReference>
<comment type="caution">
    <text evidence="2">The sequence shown here is derived from an EMBL/GenBank/DDBJ whole genome shotgun (WGS) entry which is preliminary data.</text>
</comment>